<proteinExistence type="predicted"/>
<organism evidence="2 3">
    <name type="scientific">Chaetomium globosum (strain ATCC 6205 / CBS 148.51 / DSM 1962 / NBRC 6347 / NRRL 1970)</name>
    <name type="common">Soil fungus</name>
    <dbReference type="NCBI Taxonomy" id="306901"/>
    <lineage>
        <taxon>Eukaryota</taxon>
        <taxon>Fungi</taxon>
        <taxon>Dikarya</taxon>
        <taxon>Ascomycota</taxon>
        <taxon>Pezizomycotina</taxon>
        <taxon>Sordariomycetes</taxon>
        <taxon>Sordariomycetidae</taxon>
        <taxon>Sordariales</taxon>
        <taxon>Chaetomiaceae</taxon>
        <taxon>Chaetomium</taxon>
    </lineage>
</organism>
<dbReference type="OrthoDB" id="4587887at2759"/>
<dbReference type="HOGENOM" id="CLU_1517698_0_0_1"/>
<dbReference type="InterPro" id="IPR057678">
    <property type="entry name" value="DUF7918"/>
</dbReference>
<dbReference type="VEuPathDB" id="FungiDB:CHGG_02041"/>
<dbReference type="Proteomes" id="UP000001056">
    <property type="component" value="Unassembled WGS sequence"/>
</dbReference>
<dbReference type="GeneID" id="4387666"/>
<evidence type="ECO:0000313" key="2">
    <source>
        <dbReference type="EMBL" id="EAQ93806.1"/>
    </source>
</evidence>
<accession>Q2HCL3</accession>
<name>Q2HCL3_CHAGB</name>
<dbReference type="EMBL" id="CH408029">
    <property type="protein sequence ID" value="EAQ93806.1"/>
    <property type="molecule type" value="Genomic_DNA"/>
</dbReference>
<dbReference type="InParanoid" id="Q2HCL3"/>
<gene>
    <name evidence="2" type="ORF">CHGG_02041</name>
</gene>
<sequence>MAILDSIPGLEVWVNVDGEPATEYDDPNDEAQGMGLSEFDVLPDHGPEPPYIIKRVAYTLAGRCSPEKTAGTDEHFEHDIRPHSGNDGNTGAHITAEKAVKKGNAVDCKTARPFAVFEFRYRSREDLIKEGIIPDPSPEGGVGDTRGAEVNTTRRASMRVLDVKNKLTIDSSALLVQ</sequence>
<dbReference type="PANTHER" id="PTHR36223">
    <property type="entry name" value="BETA-LACTAMASE-TYPE TRANSPEPTIDASE FOLD DOMAIN CONTAINING PROTEIN"/>
    <property type="match status" value="1"/>
</dbReference>
<dbReference type="RefSeq" id="XP_001221262.1">
    <property type="nucleotide sequence ID" value="XM_001221261.1"/>
</dbReference>
<evidence type="ECO:0000313" key="3">
    <source>
        <dbReference type="Proteomes" id="UP000001056"/>
    </source>
</evidence>
<dbReference type="PANTHER" id="PTHR36223:SF1">
    <property type="entry name" value="TRANSCRIPTION ELONGATION FACTOR EAF N-TERMINAL DOMAIN-CONTAINING PROTEIN"/>
    <property type="match status" value="1"/>
</dbReference>
<dbReference type="Pfam" id="PF25534">
    <property type="entry name" value="DUF7918"/>
    <property type="match status" value="1"/>
</dbReference>
<protein>
    <recommendedName>
        <fullName evidence="1">DUF7918 domain-containing protein</fullName>
    </recommendedName>
</protein>
<keyword evidence="3" id="KW-1185">Reference proteome</keyword>
<reference evidence="3" key="1">
    <citation type="journal article" date="2015" name="Genome Announc.">
        <title>Draft genome sequence of the cellulolytic fungus Chaetomium globosum.</title>
        <authorList>
            <person name="Cuomo C.A."/>
            <person name="Untereiner W.A."/>
            <person name="Ma L.-J."/>
            <person name="Grabherr M."/>
            <person name="Birren B.W."/>
        </authorList>
    </citation>
    <scope>NUCLEOTIDE SEQUENCE [LARGE SCALE GENOMIC DNA]</scope>
    <source>
        <strain evidence="3">ATCC 6205 / CBS 148.51 / DSM 1962 / NBRC 6347 / NRRL 1970</strain>
    </source>
</reference>
<evidence type="ECO:0000259" key="1">
    <source>
        <dbReference type="Pfam" id="PF25534"/>
    </source>
</evidence>
<feature type="domain" description="DUF7918" evidence="1">
    <location>
        <begin position="90"/>
        <end position="135"/>
    </location>
</feature>
<dbReference type="AlphaFoldDB" id="Q2HCL3"/>